<accession>A0ACB9KK96</accession>
<name>A0ACB9KK96_BAUVA</name>
<proteinExistence type="predicted"/>
<gene>
    <name evidence="1" type="ORF">L6164_037456</name>
</gene>
<organism evidence="1 2">
    <name type="scientific">Bauhinia variegata</name>
    <name type="common">Purple orchid tree</name>
    <name type="synonym">Phanera variegata</name>
    <dbReference type="NCBI Taxonomy" id="167791"/>
    <lineage>
        <taxon>Eukaryota</taxon>
        <taxon>Viridiplantae</taxon>
        <taxon>Streptophyta</taxon>
        <taxon>Embryophyta</taxon>
        <taxon>Tracheophyta</taxon>
        <taxon>Spermatophyta</taxon>
        <taxon>Magnoliopsida</taxon>
        <taxon>eudicotyledons</taxon>
        <taxon>Gunneridae</taxon>
        <taxon>Pentapetalae</taxon>
        <taxon>rosids</taxon>
        <taxon>fabids</taxon>
        <taxon>Fabales</taxon>
        <taxon>Fabaceae</taxon>
        <taxon>Cercidoideae</taxon>
        <taxon>Cercideae</taxon>
        <taxon>Bauhiniinae</taxon>
        <taxon>Bauhinia</taxon>
    </lineage>
</organism>
<dbReference type="EMBL" id="CM039439">
    <property type="protein sequence ID" value="KAI4297571.1"/>
    <property type="molecule type" value="Genomic_DNA"/>
</dbReference>
<reference evidence="1 2" key="1">
    <citation type="journal article" date="2022" name="DNA Res.">
        <title>Chromosomal-level genome assembly of the orchid tree Bauhinia variegata (Leguminosae; Cercidoideae) supports the allotetraploid origin hypothesis of Bauhinia.</title>
        <authorList>
            <person name="Zhong Y."/>
            <person name="Chen Y."/>
            <person name="Zheng D."/>
            <person name="Pang J."/>
            <person name="Liu Y."/>
            <person name="Luo S."/>
            <person name="Meng S."/>
            <person name="Qian L."/>
            <person name="Wei D."/>
            <person name="Dai S."/>
            <person name="Zhou R."/>
        </authorList>
    </citation>
    <scope>NUCLEOTIDE SEQUENCE [LARGE SCALE GENOMIC DNA]</scope>
    <source>
        <strain evidence="1">BV-YZ2020</strain>
    </source>
</reference>
<protein>
    <submittedName>
        <fullName evidence="1">Uncharacterized protein</fullName>
    </submittedName>
</protein>
<comment type="caution">
    <text evidence="1">The sequence shown here is derived from an EMBL/GenBank/DDBJ whole genome shotgun (WGS) entry which is preliminary data.</text>
</comment>
<sequence>MTALHISSNPVLHERTKQIEVDCHFVRDKIDNRFITTRHVQTEDQLSDIFTKVLNGVHINYIYNKLGMIYIYAPT</sequence>
<evidence type="ECO:0000313" key="2">
    <source>
        <dbReference type="Proteomes" id="UP000828941"/>
    </source>
</evidence>
<dbReference type="Proteomes" id="UP000828941">
    <property type="component" value="Chromosome 14"/>
</dbReference>
<keyword evidence="2" id="KW-1185">Reference proteome</keyword>
<evidence type="ECO:0000313" key="1">
    <source>
        <dbReference type="EMBL" id="KAI4297571.1"/>
    </source>
</evidence>